<evidence type="ECO:0008006" key="3">
    <source>
        <dbReference type="Google" id="ProtNLM"/>
    </source>
</evidence>
<evidence type="ECO:0000313" key="1">
    <source>
        <dbReference type="EMBL" id="CAL0300229.1"/>
    </source>
</evidence>
<comment type="caution">
    <text evidence="1">The sequence shown here is derived from an EMBL/GenBank/DDBJ whole genome shotgun (WGS) entry which is preliminary data.</text>
</comment>
<evidence type="ECO:0000313" key="2">
    <source>
        <dbReference type="Proteomes" id="UP001497480"/>
    </source>
</evidence>
<accession>A0AAV1VT90</accession>
<dbReference type="Pfam" id="PF05553">
    <property type="entry name" value="DUF761"/>
    <property type="match status" value="1"/>
</dbReference>
<proteinExistence type="predicted"/>
<name>A0AAV1VT90_LUPLU</name>
<gene>
    <name evidence="1" type="ORF">LLUT_LOCUS1289</name>
</gene>
<dbReference type="PANTHER" id="PTHR33265:SF5">
    <property type="entry name" value="COTTON FIBER PROTEIN"/>
    <property type="match status" value="1"/>
</dbReference>
<organism evidence="1 2">
    <name type="scientific">Lupinus luteus</name>
    <name type="common">European yellow lupine</name>
    <dbReference type="NCBI Taxonomy" id="3873"/>
    <lineage>
        <taxon>Eukaryota</taxon>
        <taxon>Viridiplantae</taxon>
        <taxon>Streptophyta</taxon>
        <taxon>Embryophyta</taxon>
        <taxon>Tracheophyta</taxon>
        <taxon>Spermatophyta</taxon>
        <taxon>Magnoliopsida</taxon>
        <taxon>eudicotyledons</taxon>
        <taxon>Gunneridae</taxon>
        <taxon>Pentapetalae</taxon>
        <taxon>rosids</taxon>
        <taxon>fabids</taxon>
        <taxon>Fabales</taxon>
        <taxon>Fabaceae</taxon>
        <taxon>Papilionoideae</taxon>
        <taxon>50 kb inversion clade</taxon>
        <taxon>genistoids sensu lato</taxon>
        <taxon>core genistoids</taxon>
        <taxon>Genisteae</taxon>
        <taxon>Lupinus</taxon>
    </lineage>
</organism>
<protein>
    <recommendedName>
        <fullName evidence="3">Cotton fiber protein</fullName>
    </recommendedName>
</protein>
<keyword evidence="2" id="KW-1185">Reference proteome</keyword>
<dbReference type="InterPro" id="IPR008480">
    <property type="entry name" value="DUF761_pln"/>
</dbReference>
<reference evidence="1 2" key="1">
    <citation type="submission" date="2024-03" db="EMBL/GenBank/DDBJ databases">
        <authorList>
            <person name="Martinez-Hernandez J."/>
        </authorList>
    </citation>
    <scope>NUCLEOTIDE SEQUENCE [LARGE SCALE GENOMIC DNA]</scope>
</reference>
<sequence>MPLKKHDVTHRAWNLLRFSLLWARKGGMFRRKVMMNQLRLVPKYLKRLGHTAPTSQINYFERELSFDETPIFHVKMHRPSSMRFSLPHIPCINPHVDFDYDFNDNDDAIEYDNGYEGCKEIGSNEEEEQEGIDERAEEFIAQFYQQMKLQRQISYLQYNETPRKDNN</sequence>
<dbReference type="PANTHER" id="PTHR33265">
    <property type="entry name" value="AVR9/CF-9 RAPIDLY ELICITED PROTEIN-RELATED"/>
    <property type="match status" value="1"/>
</dbReference>
<dbReference type="AlphaFoldDB" id="A0AAV1VT90"/>
<dbReference type="EMBL" id="CAXHTB010000001">
    <property type="protein sequence ID" value="CAL0300229.1"/>
    <property type="molecule type" value="Genomic_DNA"/>
</dbReference>
<dbReference type="Proteomes" id="UP001497480">
    <property type="component" value="Unassembled WGS sequence"/>
</dbReference>